<keyword evidence="1" id="KW-0813">Transport</keyword>
<reference evidence="5 6" key="1">
    <citation type="journal article" date="2014" name="Syst. Appl. Microbiol.">
        <title>Complete genomes of freshwater sulfur oxidizers Sulfuricella denitrificans skB26 and Sulfuritalea hydrogenivorans sk43H: genetic insights into the sulfur oxidation pathway of betaproteobacteria.</title>
        <authorList>
            <person name="Watanabe T."/>
            <person name="Kojima H."/>
            <person name="Fukui M."/>
        </authorList>
    </citation>
    <scope>NUCLEOTIDE SEQUENCE [LARGE SCALE GENOMIC DNA]</scope>
    <source>
        <strain evidence="5">DSM22779</strain>
    </source>
</reference>
<feature type="compositionally biased region" description="Basic and acidic residues" evidence="2">
    <location>
        <begin position="34"/>
        <end position="44"/>
    </location>
</feature>
<dbReference type="HOGENOM" id="CLU_033985_0_0_4"/>
<keyword evidence="3" id="KW-0732">Signal</keyword>
<dbReference type="Pfam" id="PF25967">
    <property type="entry name" value="RND-MFP_C"/>
    <property type="match status" value="1"/>
</dbReference>
<dbReference type="STRING" id="1223802.SUTH_00607"/>
<dbReference type="GO" id="GO:0030313">
    <property type="term" value="C:cell envelope"/>
    <property type="evidence" value="ECO:0007669"/>
    <property type="project" value="TreeGrafter"/>
</dbReference>
<protein>
    <recommendedName>
        <fullName evidence="4">Multidrug resistance protein MdtA-like C-terminal permuted SH3 domain-containing protein</fullName>
    </recommendedName>
</protein>
<keyword evidence="6" id="KW-1185">Reference proteome</keyword>
<evidence type="ECO:0000256" key="2">
    <source>
        <dbReference type="SAM" id="MobiDB-lite"/>
    </source>
</evidence>
<dbReference type="PANTHER" id="PTHR30097">
    <property type="entry name" value="CATION EFFLUX SYSTEM PROTEIN CUSB"/>
    <property type="match status" value="1"/>
</dbReference>
<name>W0SBM9_9PROT</name>
<gene>
    <name evidence="5" type="ORF">SUTH_00607</name>
</gene>
<dbReference type="InterPro" id="IPR051909">
    <property type="entry name" value="MFP_Cation_Efflux"/>
</dbReference>
<evidence type="ECO:0000313" key="5">
    <source>
        <dbReference type="EMBL" id="BAO28421.1"/>
    </source>
</evidence>
<evidence type="ECO:0000313" key="6">
    <source>
        <dbReference type="Proteomes" id="UP000031637"/>
    </source>
</evidence>
<evidence type="ECO:0000259" key="4">
    <source>
        <dbReference type="Pfam" id="PF25967"/>
    </source>
</evidence>
<feature type="signal peptide" evidence="3">
    <location>
        <begin position="1"/>
        <end position="32"/>
    </location>
</feature>
<feature type="compositionally biased region" description="Low complexity" evidence="2">
    <location>
        <begin position="45"/>
        <end position="64"/>
    </location>
</feature>
<dbReference type="RefSeq" id="WP_041096982.1">
    <property type="nucleotide sequence ID" value="NZ_AP012547.1"/>
</dbReference>
<dbReference type="Proteomes" id="UP000031637">
    <property type="component" value="Chromosome"/>
</dbReference>
<dbReference type="GO" id="GO:0015679">
    <property type="term" value="P:plasma membrane copper ion transport"/>
    <property type="evidence" value="ECO:0007669"/>
    <property type="project" value="TreeGrafter"/>
</dbReference>
<organism evidence="5 6">
    <name type="scientific">Sulfuritalea hydrogenivorans sk43H</name>
    <dbReference type="NCBI Taxonomy" id="1223802"/>
    <lineage>
        <taxon>Bacteria</taxon>
        <taxon>Pseudomonadati</taxon>
        <taxon>Pseudomonadota</taxon>
        <taxon>Betaproteobacteria</taxon>
        <taxon>Nitrosomonadales</taxon>
        <taxon>Sterolibacteriaceae</taxon>
        <taxon>Sulfuritalea</taxon>
    </lineage>
</organism>
<evidence type="ECO:0000256" key="1">
    <source>
        <dbReference type="ARBA" id="ARBA00022448"/>
    </source>
</evidence>
<dbReference type="PANTHER" id="PTHR30097:SF4">
    <property type="entry name" value="SLR6042 PROTEIN"/>
    <property type="match status" value="1"/>
</dbReference>
<dbReference type="AlphaFoldDB" id="W0SBM9"/>
<feature type="region of interest" description="Disordered" evidence="2">
    <location>
        <begin position="34"/>
        <end position="64"/>
    </location>
</feature>
<sequence length="395" mass="41256">MERSGISVMYAINLRLLVASTALAFVANSALAHGDEDHSKDAKKPAGTAPTSAASSTPGAPGTPAALQRLADGSLFVPKSVQRQLGLRTQPARLGDLAATVELNGKVIPDPNTSGRVQAAFSGTVMPGPKGMPVTGRKVVKGEVLAWLRPVSGAIERGNQKSQLAELEAQQAIADGRVKRFEQLEGAVPQKEIEAARIERDALQKRRAFVGASINAAEPLLATATGVISASHHLVAGQIVDAREVLFEIVDPDRLAVEALAYDAGIAAALISATALAEQTALELKFVGGGRQLREQALPLLFRIVGANSMVAVGQPVKVIVRTAHELKGAPVPRAALTKVGAGETAVWVHAEAERFVARKVRHQSLDAGNVAIADGLHEGDRVVIEGAGLLSQVR</sequence>
<evidence type="ECO:0000256" key="3">
    <source>
        <dbReference type="SAM" id="SignalP"/>
    </source>
</evidence>
<feature type="domain" description="Multidrug resistance protein MdtA-like C-terminal permuted SH3" evidence="4">
    <location>
        <begin position="332"/>
        <end position="388"/>
    </location>
</feature>
<dbReference type="KEGG" id="shd:SUTH_00607"/>
<feature type="chain" id="PRO_5004794851" description="Multidrug resistance protein MdtA-like C-terminal permuted SH3 domain-containing protein" evidence="3">
    <location>
        <begin position="33"/>
        <end position="395"/>
    </location>
</feature>
<dbReference type="InterPro" id="IPR058627">
    <property type="entry name" value="MdtA-like_C"/>
</dbReference>
<proteinExistence type="predicted"/>
<accession>W0SBM9</accession>
<dbReference type="EMBL" id="AP012547">
    <property type="protein sequence ID" value="BAO28421.1"/>
    <property type="molecule type" value="Genomic_DNA"/>
</dbReference>
<dbReference type="GO" id="GO:0060003">
    <property type="term" value="P:copper ion export"/>
    <property type="evidence" value="ECO:0007669"/>
    <property type="project" value="TreeGrafter"/>
</dbReference>
<dbReference type="Gene3D" id="2.40.420.20">
    <property type="match status" value="1"/>
</dbReference>